<dbReference type="AlphaFoldDB" id="A0AA39JBE0"/>
<dbReference type="EMBL" id="JAUEPT010000037">
    <property type="protein sequence ID" value="KAK0439656.1"/>
    <property type="molecule type" value="Genomic_DNA"/>
</dbReference>
<proteinExistence type="predicted"/>
<organism evidence="1 2">
    <name type="scientific">Armillaria borealis</name>
    <dbReference type="NCBI Taxonomy" id="47425"/>
    <lineage>
        <taxon>Eukaryota</taxon>
        <taxon>Fungi</taxon>
        <taxon>Dikarya</taxon>
        <taxon>Basidiomycota</taxon>
        <taxon>Agaricomycotina</taxon>
        <taxon>Agaricomycetes</taxon>
        <taxon>Agaricomycetidae</taxon>
        <taxon>Agaricales</taxon>
        <taxon>Marasmiineae</taxon>
        <taxon>Physalacriaceae</taxon>
        <taxon>Armillaria</taxon>
    </lineage>
</organism>
<evidence type="ECO:0000313" key="1">
    <source>
        <dbReference type="EMBL" id="KAK0439656.1"/>
    </source>
</evidence>
<accession>A0AA39JBE0</accession>
<gene>
    <name evidence="1" type="ORF">EV421DRAFT_847024</name>
</gene>
<reference evidence="1" key="1">
    <citation type="submission" date="2023-06" db="EMBL/GenBank/DDBJ databases">
        <authorList>
            <consortium name="Lawrence Berkeley National Laboratory"/>
            <person name="Ahrendt S."/>
            <person name="Sahu N."/>
            <person name="Indic B."/>
            <person name="Wong-Bajracharya J."/>
            <person name="Merenyi Z."/>
            <person name="Ke H.-M."/>
            <person name="Monk M."/>
            <person name="Kocsube S."/>
            <person name="Drula E."/>
            <person name="Lipzen A."/>
            <person name="Balint B."/>
            <person name="Henrissat B."/>
            <person name="Andreopoulos B."/>
            <person name="Martin F.M."/>
            <person name="Harder C.B."/>
            <person name="Rigling D."/>
            <person name="Ford K.L."/>
            <person name="Foster G.D."/>
            <person name="Pangilinan J."/>
            <person name="Papanicolaou A."/>
            <person name="Barry K."/>
            <person name="LaButti K."/>
            <person name="Viragh M."/>
            <person name="Koriabine M."/>
            <person name="Yan M."/>
            <person name="Riley R."/>
            <person name="Champramary S."/>
            <person name="Plett K.L."/>
            <person name="Tsai I.J."/>
            <person name="Slot J."/>
            <person name="Sipos G."/>
            <person name="Plett J."/>
            <person name="Nagy L.G."/>
            <person name="Grigoriev I.V."/>
        </authorList>
    </citation>
    <scope>NUCLEOTIDE SEQUENCE</scope>
    <source>
        <strain evidence="1">FPL87.14</strain>
    </source>
</reference>
<evidence type="ECO:0000313" key="2">
    <source>
        <dbReference type="Proteomes" id="UP001175226"/>
    </source>
</evidence>
<comment type="caution">
    <text evidence="1">The sequence shown here is derived from an EMBL/GenBank/DDBJ whole genome shotgun (WGS) entry which is preliminary data.</text>
</comment>
<sequence length="173" mass="19945">MKSSWISTCCLYNPSRARSDVPLYHHRRLPRIRFSGRQFTTRYPRGQTSLKWLRSAPGVVHHRTPENVKARFLNMNLISLEDRSCSIFTDHFSSLFPWSPLLRRRSLCPRCTSIGSTRCWRANDAKYLASYLVSLARIPFVAWRTAAPCSGIRSEGHYAVSMIGSEDVRPRRG</sequence>
<name>A0AA39JBE0_9AGAR</name>
<protein>
    <submittedName>
        <fullName evidence="1">Uncharacterized protein</fullName>
    </submittedName>
</protein>
<keyword evidence="2" id="KW-1185">Reference proteome</keyword>
<dbReference type="Proteomes" id="UP001175226">
    <property type="component" value="Unassembled WGS sequence"/>
</dbReference>